<dbReference type="Proteomes" id="UP000245124">
    <property type="component" value="Unassembled WGS sequence"/>
</dbReference>
<dbReference type="RefSeq" id="WP_109008941.1">
    <property type="nucleotide sequence ID" value="NZ_BDUD01000001.1"/>
</dbReference>
<name>A0A2R5FJX3_NOSCO</name>
<proteinExistence type="predicted"/>
<sequence>MAISSAGKAISSRQNNAKSSGEAIEEVGNQQDQSLNADKVDEVNELPVGATGTLAISGIRPIGASDLEVAEHLSIAGVRPVSTSSLEVVETYNSMGIRPIGANTFQVVESINLSGVRPIGSSLLVIDESYSTFGNRPIASNEIDNSENLMGFLD</sequence>
<protein>
    <submittedName>
        <fullName evidence="2">Uncharacterized protein</fullName>
    </submittedName>
</protein>
<reference evidence="2 3" key="1">
    <citation type="submission" date="2017-06" db="EMBL/GenBank/DDBJ databases">
        <title>Genome sequencing of cyanobaciteial culture collection at National Institute for Environmental Studies (NIES).</title>
        <authorList>
            <person name="Hirose Y."/>
            <person name="Shimura Y."/>
            <person name="Fujisawa T."/>
            <person name="Nakamura Y."/>
            <person name="Kawachi M."/>
        </authorList>
    </citation>
    <scope>NUCLEOTIDE SEQUENCE [LARGE SCALE GENOMIC DNA]</scope>
    <source>
        <strain evidence="2 3">NIES-4072</strain>
    </source>
</reference>
<comment type="caution">
    <text evidence="2">The sequence shown here is derived from an EMBL/GenBank/DDBJ whole genome shotgun (WGS) entry which is preliminary data.</text>
</comment>
<evidence type="ECO:0000313" key="3">
    <source>
        <dbReference type="Proteomes" id="UP000245124"/>
    </source>
</evidence>
<dbReference type="AlphaFoldDB" id="A0A2R5FJX3"/>
<dbReference type="OrthoDB" id="427816at2"/>
<dbReference type="EMBL" id="BDUD01000001">
    <property type="protein sequence ID" value="GBG19076.1"/>
    <property type="molecule type" value="Genomic_DNA"/>
</dbReference>
<accession>A0A2R5FJX3</accession>
<keyword evidence="3" id="KW-1185">Reference proteome</keyword>
<feature type="region of interest" description="Disordered" evidence="1">
    <location>
        <begin position="1"/>
        <end position="37"/>
    </location>
</feature>
<evidence type="ECO:0000313" key="2">
    <source>
        <dbReference type="EMBL" id="GBG19076.1"/>
    </source>
</evidence>
<organism evidence="2 3">
    <name type="scientific">Nostoc commune NIES-4072</name>
    <dbReference type="NCBI Taxonomy" id="2005467"/>
    <lineage>
        <taxon>Bacteria</taxon>
        <taxon>Bacillati</taxon>
        <taxon>Cyanobacteriota</taxon>
        <taxon>Cyanophyceae</taxon>
        <taxon>Nostocales</taxon>
        <taxon>Nostocaceae</taxon>
        <taxon>Nostoc</taxon>
    </lineage>
</organism>
<gene>
    <name evidence="2" type="ORF">NIES4072_27430</name>
</gene>
<evidence type="ECO:0000256" key="1">
    <source>
        <dbReference type="SAM" id="MobiDB-lite"/>
    </source>
</evidence>